<evidence type="ECO:0000256" key="1">
    <source>
        <dbReference type="ARBA" id="ARBA00009796"/>
    </source>
</evidence>
<comment type="subcellular location">
    <subcellularLocation>
        <location evidence="9">Cytoplasm</location>
    </subcellularLocation>
</comment>
<comment type="catalytic activity">
    <reaction evidence="9">
        <text>a hydroperoxide + [thioredoxin]-dithiol = an alcohol + [thioredoxin]-disulfide + H2O</text>
        <dbReference type="Rhea" id="RHEA:62620"/>
        <dbReference type="Rhea" id="RHEA-COMP:10698"/>
        <dbReference type="Rhea" id="RHEA-COMP:10700"/>
        <dbReference type="ChEBI" id="CHEBI:15377"/>
        <dbReference type="ChEBI" id="CHEBI:29950"/>
        <dbReference type="ChEBI" id="CHEBI:30879"/>
        <dbReference type="ChEBI" id="CHEBI:35924"/>
        <dbReference type="ChEBI" id="CHEBI:50058"/>
        <dbReference type="EC" id="1.11.1.24"/>
    </reaction>
</comment>
<dbReference type="GO" id="GO:0008379">
    <property type="term" value="F:thioredoxin peroxidase activity"/>
    <property type="evidence" value="ECO:0007669"/>
    <property type="project" value="TreeGrafter"/>
</dbReference>
<feature type="binding site" evidence="9">
    <location>
        <position position="127"/>
    </location>
    <ligand>
        <name>substrate</name>
    </ligand>
</feature>
<keyword evidence="4 9" id="KW-0049">Antioxidant</keyword>
<dbReference type="GO" id="GO:0042744">
    <property type="term" value="P:hydrogen peroxide catabolic process"/>
    <property type="evidence" value="ECO:0007669"/>
    <property type="project" value="TreeGrafter"/>
</dbReference>
<keyword evidence="2 9" id="KW-0963">Cytoplasm</keyword>
<evidence type="ECO:0000256" key="4">
    <source>
        <dbReference type="ARBA" id="ARBA00022862"/>
    </source>
</evidence>
<evidence type="ECO:0000313" key="13">
    <source>
        <dbReference type="Proteomes" id="UP000824107"/>
    </source>
</evidence>
<evidence type="ECO:0000256" key="10">
    <source>
        <dbReference type="PIRSR" id="PIRSR000239-1"/>
    </source>
</evidence>
<comment type="similarity">
    <text evidence="7 9">Belongs to the peroxiredoxin family. Prx6 subfamily.</text>
</comment>
<comment type="subunit">
    <text evidence="9">Homodecamer. Pentamer of dimers that assemble into a ring structure.</text>
</comment>
<dbReference type="InterPro" id="IPR050217">
    <property type="entry name" value="Peroxiredoxin"/>
</dbReference>
<dbReference type="FunFam" id="3.40.30.10:FF:000011">
    <property type="entry name" value="Peroxiredoxin PRX1"/>
    <property type="match status" value="1"/>
</dbReference>
<dbReference type="EMBL" id="DVNC01000002">
    <property type="protein sequence ID" value="HIU52471.1"/>
    <property type="molecule type" value="Genomic_DNA"/>
</dbReference>
<keyword evidence="5 9" id="KW-0560">Oxidoreductase</keyword>
<evidence type="ECO:0000256" key="8">
    <source>
        <dbReference type="ARBA" id="ARBA00037420"/>
    </source>
</evidence>
<dbReference type="PROSITE" id="PS51352">
    <property type="entry name" value="THIOREDOXIN_2"/>
    <property type="match status" value="1"/>
</dbReference>
<comment type="function">
    <text evidence="8 9">Thiol-specific peroxidase that catalyzes the reduction of hydrogen peroxide and organic hydroperoxides to water and alcohols, respectively. Plays a role in cell protection against oxidative stress by detoxifying peroxides.</text>
</comment>
<dbReference type="GO" id="GO:0045454">
    <property type="term" value="P:cell redox homeostasis"/>
    <property type="evidence" value="ECO:0007669"/>
    <property type="project" value="TreeGrafter"/>
</dbReference>
<dbReference type="AlphaFoldDB" id="A0A9D1M2H9"/>
<dbReference type="InterPro" id="IPR036249">
    <property type="entry name" value="Thioredoxin-like_sf"/>
</dbReference>
<feature type="active site" description="Cysteine sulfenic acid (-SOH) intermediate" evidence="9">
    <location>
        <position position="44"/>
    </location>
</feature>
<feature type="disulfide bond" description="Alternate" evidence="9">
    <location>
        <begin position="205"/>
        <end position="211"/>
    </location>
</feature>
<evidence type="ECO:0000313" key="12">
    <source>
        <dbReference type="EMBL" id="HIU52471.1"/>
    </source>
</evidence>
<gene>
    <name evidence="12" type="ORF">IAD20_00130</name>
</gene>
<evidence type="ECO:0000256" key="3">
    <source>
        <dbReference type="ARBA" id="ARBA00022559"/>
    </source>
</evidence>
<comment type="similarity">
    <text evidence="1">Belongs to the peroxiredoxin family. AhpC/Prx1 subfamily.</text>
</comment>
<keyword evidence="6 9" id="KW-0676">Redox-active center</keyword>
<sequence length="226" mass="25409">MPLIGDKAPAFEAETTKGMIRFPDDYAGKWVILFSHPADFTPVCTSELFTFAKMTEEFREMDAELVGLSVDSVSSHLAWLKSIEEEIRFHGEQNVKIDYPVIADVKMAVARKYGMIHPSVSDTKAVRAVFLIDPEAKIRAILYYPLSTGRNFQEIKRLLAALQVTDKYQVSTPADWLPGEDVVVSAPTTLSEVMSEKNKQDGCDCGTWYFCTKKISEPENKTYGLH</sequence>
<evidence type="ECO:0000259" key="11">
    <source>
        <dbReference type="PROSITE" id="PS51352"/>
    </source>
</evidence>
<dbReference type="PANTHER" id="PTHR10681:SF128">
    <property type="entry name" value="THIOREDOXIN-DEPENDENT PEROXIDE REDUCTASE, MITOCHONDRIAL"/>
    <property type="match status" value="1"/>
</dbReference>
<evidence type="ECO:0000256" key="5">
    <source>
        <dbReference type="ARBA" id="ARBA00023002"/>
    </source>
</evidence>
<dbReference type="GO" id="GO:0033554">
    <property type="term" value="P:cellular response to stress"/>
    <property type="evidence" value="ECO:0007669"/>
    <property type="project" value="TreeGrafter"/>
</dbReference>
<evidence type="ECO:0000256" key="7">
    <source>
        <dbReference type="ARBA" id="ARBA00025719"/>
    </source>
</evidence>
<feature type="disulfide bond" description="Interchain (with Cys-211); in linked form" evidence="9">
    <location>
        <position position="44"/>
    </location>
</feature>
<comment type="caution">
    <text evidence="12">The sequence shown here is derived from an EMBL/GenBank/DDBJ whole genome shotgun (WGS) entry which is preliminary data.</text>
</comment>
<dbReference type="HAMAP" id="MF_00401">
    <property type="entry name" value="Peroxiredoxin"/>
    <property type="match status" value="1"/>
</dbReference>
<dbReference type="InterPro" id="IPR000866">
    <property type="entry name" value="AhpC/TSA"/>
</dbReference>
<dbReference type="Pfam" id="PF10417">
    <property type="entry name" value="1-cysPrx_C"/>
    <property type="match status" value="1"/>
</dbReference>
<dbReference type="Gene3D" id="3.30.1020.10">
    <property type="entry name" value="Antioxidant, Horf6, Chain A, domain2"/>
    <property type="match status" value="1"/>
</dbReference>
<feature type="active site" description="Cysteine sulfenic acid (-SOH) intermediate; for peroxidase activity" evidence="10">
    <location>
        <position position="44"/>
    </location>
</feature>
<proteinExistence type="inferred from homology"/>
<dbReference type="PIRSF" id="PIRSF000239">
    <property type="entry name" value="AHPC"/>
    <property type="match status" value="1"/>
</dbReference>
<organism evidence="12 13">
    <name type="scientific">Candidatus Scatocola faecipullorum</name>
    <dbReference type="NCBI Taxonomy" id="2840917"/>
    <lineage>
        <taxon>Bacteria</taxon>
        <taxon>Pseudomonadati</taxon>
        <taxon>Pseudomonadota</taxon>
        <taxon>Alphaproteobacteria</taxon>
        <taxon>Rhodospirillales</taxon>
        <taxon>Rhodospirillaceae</taxon>
        <taxon>Rhodospirillaceae incertae sedis</taxon>
        <taxon>Candidatus Scatocola</taxon>
    </lineage>
</organism>
<reference evidence="12" key="2">
    <citation type="journal article" date="2021" name="PeerJ">
        <title>Extensive microbial diversity within the chicken gut microbiome revealed by metagenomics and culture.</title>
        <authorList>
            <person name="Gilroy R."/>
            <person name="Ravi A."/>
            <person name="Getino M."/>
            <person name="Pursley I."/>
            <person name="Horton D.L."/>
            <person name="Alikhan N.F."/>
            <person name="Baker D."/>
            <person name="Gharbi K."/>
            <person name="Hall N."/>
            <person name="Watson M."/>
            <person name="Adriaenssens E.M."/>
            <person name="Foster-Nyarko E."/>
            <person name="Jarju S."/>
            <person name="Secka A."/>
            <person name="Antonio M."/>
            <person name="Oren A."/>
            <person name="Chaudhuri R.R."/>
            <person name="La Ragione R."/>
            <person name="Hildebrand F."/>
            <person name="Pallen M.J."/>
        </authorList>
    </citation>
    <scope>NUCLEOTIDE SEQUENCE</scope>
    <source>
        <strain evidence="12">ChiW3-316</strain>
    </source>
</reference>
<dbReference type="NCBIfam" id="NF009668">
    <property type="entry name" value="PRK13189.1"/>
    <property type="match status" value="1"/>
</dbReference>
<dbReference type="CDD" id="cd03016">
    <property type="entry name" value="PRX_1cys"/>
    <property type="match status" value="1"/>
</dbReference>
<dbReference type="PANTHER" id="PTHR10681">
    <property type="entry name" value="THIOREDOXIN PEROXIDASE"/>
    <property type="match status" value="1"/>
</dbReference>
<dbReference type="GO" id="GO:0006979">
    <property type="term" value="P:response to oxidative stress"/>
    <property type="evidence" value="ECO:0007669"/>
    <property type="project" value="TreeGrafter"/>
</dbReference>
<dbReference type="Proteomes" id="UP000824107">
    <property type="component" value="Unassembled WGS sequence"/>
</dbReference>
<comment type="miscellaneous">
    <text evidence="9">The active site is a conserved redox-active cysteine residue, the peroxidatic cysteine (C(P)), which makes the nucleophilic attack on the peroxide substrate. The peroxide oxidizes the C(P)-SH to cysteine sulfenic acid (C(P)-SOH), which then reacts with another cysteine residue, the resolving cysteine (C(R)), to form a disulfide bridge. The disulfide is subsequently reduced by an appropriate electron donor to complete the catalytic cycle. Although the primary sequence of this enzyme is similar to those of the 1-Cys Prx6 enzymes, its catalytic properties resemble those of the typical 2-Cys Prxs and C(R) is provided by the other dimeric subunit to form an intersubunit disulfide. The disulfide is subsequently reduced by thioredoxin.</text>
</comment>
<dbReference type="InterPro" id="IPR022915">
    <property type="entry name" value="Peroxiredoxin_TDXH"/>
</dbReference>
<dbReference type="GO" id="GO:0005829">
    <property type="term" value="C:cytosol"/>
    <property type="evidence" value="ECO:0007669"/>
    <property type="project" value="TreeGrafter"/>
</dbReference>
<dbReference type="InterPro" id="IPR019479">
    <property type="entry name" value="Peroxiredoxin_C"/>
</dbReference>
<evidence type="ECO:0000256" key="9">
    <source>
        <dbReference type="HAMAP-Rule" id="MF_00401"/>
    </source>
</evidence>
<evidence type="ECO:0000256" key="6">
    <source>
        <dbReference type="ARBA" id="ARBA00023284"/>
    </source>
</evidence>
<feature type="domain" description="Thioredoxin" evidence="11">
    <location>
        <begin position="2"/>
        <end position="164"/>
    </location>
</feature>
<accession>A0A9D1M2H9</accession>
<feature type="disulfide bond" description="Interchain (with Cys-44); in linked form" evidence="9">
    <location>
        <position position="211"/>
    </location>
</feature>
<dbReference type="InterPro" id="IPR024706">
    <property type="entry name" value="Peroxiredoxin_AhpC-typ"/>
</dbReference>
<dbReference type="InterPro" id="IPR045020">
    <property type="entry name" value="PRX_1cys"/>
</dbReference>
<keyword evidence="9" id="KW-1015">Disulfide bond</keyword>
<keyword evidence="3 9" id="KW-0575">Peroxidase</keyword>
<dbReference type="InterPro" id="IPR013766">
    <property type="entry name" value="Thioredoxin_domain"/>
</dbReference>
<dbReference type="Gene3D" id="3.40.30.10">
    <property type="entry name" value="Glutaredoxin"/>
    <property type="match status" value="1"/>
</dbReference>
<reference evidence="12" key="1">
    <citation type="submission" date="2020-10" db="EMBL/GenBank/DDBJ databases">
        <authorList>
            <person name="Gilroy R."/>
        </authorList>
    </citation>
    <scope>NUCLEOTIDE SEQUENCE</scope>
    <source>
        <strain evidence="12">ChiW3-316</strain>
    </source>
</reference>
<dbReference type="SUPFAM" id="SSF52833">
    <property type="entry name" value="Thioredoxin-like"/>
    <property type="match status" value="1"/>
</dbReference>
<name>A0A9D1M2H9_9PROT</name>
<protein>
    <recommendedName>
        <fullName evidence="9">Peroxiredoxin</fullName>
        <ecNumber evidence="9">1.11.1.24</ecNumber>
    </recommendedName>
    <alternativeName>
        <fullName evidence="9">Thioredoxin peroxidase</fullName>
    </alternativeName>
    <alternativeName>
        <fullName evidence="9">Thioredoxin-dependent peroxiredoxin</fullName>
    </alternativeName>
</protein>
<evidence type="ECO:0000256" key="2">
    <source>
        <dbReference type="ARBA" id="ARBA00022490"/>
    </source>
</evidence>
<dbReference type="Pfam" id="PF00578">
    <property type="entry name" value="AhpC-TSA"/>
    <property type="match status" value="1"/>
</dbReference>
<dbReference type="EC" id="1.11.1.24" evidence="9"/>